<gene>
    <name evidence="4" type="ORF">BSAL_83160</name>
</gene>
<protein>
    <recommendedName>
        <fullName evidence="6">WW domain-containing protein</fullName>
    </recommendedName>
</protein>
<evidence type="ECO:0000256" key="1">
    <source>
        <dbReference type="ARBA" id="ARBA00022737"/>
    </source>
</evidence>
<evidence type="ECO:0000256" key="2">
    <source>
        <dbReference type="SAM" id="Coils"/>
    </source>
</evidence>
<dbReference type="SMART" id="SM00698">
    <property type="entry name" value="MORN"/>
    <property type="match status" value="5"/>
</dbReference>
<feature type="coiled-coil region" evidence="2">
    <location>
        <begin position="357"/>
        <end position="423"/>
    </location>
</feature>
<dbReference type="EMBL" id="CYKH01000931">
    <property type="protein sequence ID" value="CUG68546.1"/>
    <property type="molecule type" value="Genomic_DNA"/>
</dbReference>
<keyword evidence="2" id="KW-0175">Coiled coil</keyword>
<accession>A0A0S4J2I7</accession>
<evidence type="ECO:0000256" key="3">
    <source>
        <dbReference type="SAM" id="MobiDB-lite"/>
    </source>
</evidence>
<feature type="compositionally biased region" description="Low complexity" evidence="3">
    <location>
        <begin position="493"/>
        <end position="514"/>
    </location>
</feature>
<dbReference type="SUPFAM" id="SSF82185">
    <property type="entry name" value="Histone H3 K4-specific methyltransferase SET7/9 N-terminal domain"/>
    <property type="match status" value="2"/>
</dbReference>
<dbReference type="PANTHER" id="PTHR43215:SF14">
    <property type="entry name" value="RADIAL SPOKE HEAD 1 HOMOLOG"/>
    <property type="match status" value="1"/>
</dbReference>
<dbReference type="OMA" id="GPTTYVH"/>
<proteinExistence type="predicted"/>
<dbReference type="OrthoDB" id="270720at2759"/>
<evidence type="ECO:0000313" key="4">
    <source>
        <dbReference type="EMBL" id="CUG68546.1"/>
    </source>
</evidence>
<dbReference type="Pfam" id="PF02493">
    <property type="entry name" value="MORN"/>
    <property type="match status" value="5"/>
</dbReference>
<dbReference type="Gene3D" id="2.20.110.10">
    <property type="entry name" value="Histone H3 K4-specific methyltransferase SET7/9 N-terminal domain"/>
    <property type="match status" value="3"/>
</dbReference>
<feature type="region of interest" description="Disordered" evidence="3">
    <location>
        <begin position="110"/>
        <end position="158"/>
    </location>
</feature>
<dbReference type="Proteomes" id="UP000051952">
    <property type="component" value="Unassembled WGS sequence"/>
</dbReference>
<keyword evidence="5" id="KW-1185">Reference proteome</keyword>
<reference evidence="5" key="1">
    <citation type="submission" date="2015-09" db="EMBL/GenBank/DDBJ databases">
        <authorList>
            <consortium name="Pathogen Informatics"/>
        </authorList>
    </citation>
    <scope>NUCLEOTIDE SEQUENCE [LARGE SCALE GENOMIC DNA]</scope>
    <source>
        <strain evidence="5">Lake Konstanz</strain>
    </source>
</reference>
<name>A0A0S4J2I7_BODSA</name>
<feature type="compositionally biased region" description="Low complexity" evidence="3">
    <location>
        <begin position="110"/>
        <end position="151"/>
    </location>
</feature>
<feature type="compositionally biased region" description="Polar residues" evidence="3">
    <location>
        <begin position="238"/>
        <end position="249"/>
    </location>
</feature>
<evidence type="ECO:0008006" key="6">
    <source>
        <dbReference type="Google" id="ProtNLM"/>
    </source>
</evidence>
<dbReference type="InterPro" id="IPR003409">
    <property type="entry name" value="MORN"/>
</dbReference>
<feature type="compositionally biased region" description="Polar residues" evidence="3">
    <location>
        <begin position="272"/>
        <end position="301"/>
    </location>
</feature>
<feature type="region of interest" description="Disordered" evidence="3">
    <location>
        <begin position="487"/>
        <end position="519"/>
    </location>
</feature>
<dbReference type="AlphaFoldDB" id="A0A0S4J2I7"/>
<dbReference type="PANTHER" id="PTHR43215">
    <property type="entry name" value="RADIAL SPOKE HEAD 1 HOMOLOG"/>
    <property type="match status" value="1"/>
</dbReference>
<keyword evidence="1" id="KW-0677">Repeat</keyword>
<dbReference type="VEuPathDB" id="TriTrypDB:BSAL_83160"/>
<evidence type="ECO:0000313" key="5">
    <source>
        <dbReference type="Proteomes" id="UP000051952"/>
    </source>
</evidence>
<feature type="region of interest" description="Disordered" evidence="3">
    <location>
        <begin position="205"/>
        <end position="353"/>
    </location>
</feature>
<dbReference type="GO" id="GO:0005829">
    <property type="term" value="C:cytosol"/>
    <property type="evidence" value="ECO:0007669"/>
    <property type="project" value="TreeGrafter"/>
</dbReference>
<feature type="compositionally biased region" description="Polar residues" evidence="3">
    <location>
        <begin position="331"/>
        <end position="350"/>
    </location>
</feature>
<sequence>MATVPKEIVAGNTTYGHFPERHHDAYAPTSMLPPIATGDPPPTHTWRYCVAKAQGNTVYFSNKATGAVVWVLPDLAPIDGSIVVMKTVGTVDSALRRAQRHAGVALSAAGTSAAAADPGNSSTASSVEAPPPATATVPAAQPTAAAATSSVESPTSITSGLKSIQDKLQESIRQRLAARGIQRSTSPSTTIIGTSVPTTVVDTPAATAVSPPQPQPAHGTAAAALPHDTPPPIVTDTAAPSSAIVSSTSPGGGGVRDRIAQWRAGKGGPRMSRSTTPQQSITPVSESPSGGRTRESSQQPSLVVARVERDAAEEPTGDDPSPKKPLHRPTPQRSSMSGAKQETSSQQETDTMQRDVYEEKRRQMLMADEALQREKAELLRTERLAVERAQLAAETRAREEENYARIVSERRRMEEERLALEQRDRQRVMDMIARAEVDRMREAAAHAVDAFALADEDAKKREEAARNRATSFAEAITQSLIDDVAQDRRQQHKSAAGQQQAHHQHAARSSSSSSDEGAPLDAQHRYTIAGLNSSSSVHPTKSVATIQYTPQLKYMGHIGGGPTVTAAARGAAYANALGTSASLSNRSTNKALLQTSTDQRQHNQLTLQRSGVGTYVYDAPQNTVRYDGKWKHDKKHGQGDMSTSNVVYEGRWRDDKIHGKGMLQTKNIKASLTTRDGAAHGNAIVQTTSGSSFMGRIEKNVVSSPGALSLGNGDHVEWKWADPRARGTGECRIQFHNGDSYVGSVDQYLLHGKGAYLSMDGDEYIGDFTRGAMEGASGFFRFANGNTYEGGMSSGLFHGIGVYYSVNEYVYEGEWVEGQMHGKGRVTYKNGDVWEGSFDHDARRQGRYVASTAFQLPLAS</sequence>
<organism evidence="4 5">
    <name type="scientific">Bodo saltans</name>
    <name type="common">Flagellated protozoan</name>
    <dbReference type="NCBI Taxonomy" id="75058"/>
    <lineage>
        <taxon>Eukaryota</taxon>
        <taxon>Discoba</taxon>
        <taxon>Euglenozoa</taxon>
        <taxon>Kinetoplastea</taxon>
        <taxon>Metakinetoplastina</taxon>
        <taxon>Eubodonida</taxon>
        <taxon>Bodonidae</taxon>
        <taxon>Bodo</taxon>
    </lineage>
</organism>